<dbReference type="STRING" id="478.A7456_01225"/>
<feature type="domain" description="SPOR" evidence="2">
    <location>
        <begin position="300"/>
        <end position="377"/>
    </location>
</feature>
<dbReference type="CDD" id="cd00118">
    <property type="entry name" value="LysM"/>
    <property type="match status" value="1"/>
</dbReference>
<feature type="region of interest" description="Disordered" evidence="1">
    <location>
        <begin position="244"/>
        <end position="306"/>
    </location>
</feature>
<evidence type="ECO:0000313" key="4">
    <source>
        <dbReference type="EMBL" id="OBX84831.1"/>
    </source>
</evidence>
<protein>
    <submittedName>
        <fullName evidence="5">SPOR domain-containing protein</fullName>
    </submittedName>
</protein>
<dbReference type="EMBL" id="LXTW01000012">
    <property type="protein sequence ID" value="OBX84831.1"/>
    <property type="molecule type" value="Genomic_DNA"/>
</dbReference>
<dbReference type="Pfam" id="PF01476">
    <property type="entry name" value="LysM"/>
    <property type="match status" value="1"/>
</dbReference>
<proteinExistence type="predicted"/>
<gene>
    <name evidence="4" type="ORF">A7456_01225</name>
    <name evidence="5" type="ORF">I6G26_03710</name>
</gene>
<dbReference type="GO" id="GO:0042834">
    <property type="term" value="F:peptidoglycan binding"/>
    <property type="evidence" value="ECO:0007669"/>
    <property type="project" value="InterPro"/>
</dbReference>
<accession>A0A1B8QLS7</accession>
<feature type="compositionally biased region" description="Basic and acidic residues" evidence="1">
    <location>
        <begin position="268"/>
        <end position="297"/>
    </location>
</feature>
<feature type="compositionally biased region" description="Basic and acidic residues" evidence="1">
    <location>
        <begin position="156"/>
        <end position="210"/>
    </location>
</feature>
<dbReference type="InterPro" id="IPR036680">
    <property type="entry name" value="SPOR-like_sf"/>
</dbReference>
<dbReference type="PROSITE" id="PS51724">
    <property type="entry name" value="SPOR"/>
    <property type="match status" value="1"/>
</dbReference>
<dbReference type="InterPro" id="IPR007730">
    <property type="entry name" value="SPOR-like_dom"/>
</dbReference>
<name>A0A1B8QLS7_MORNO</name>
<feature type="region of interest" description="Disordered" evidence="1">
    <location>
        <begin position="156"/>
        <end position="222"/>
    </location>
</feature>
<reference evidence="5 7" key="2">
    <citation type="submission" date="2020-12" db="EMBL/GenBank/DDBJ databases">
        <title>FDA dAtabase for Regulatory Grade micrObial Sequences (FDA-ARGOS): Supporting development and validation of Infectious Disease Dx tests.</title>
        <authorList>
            <person name="Sproer C."/>
            <person name="Gronow S."/>
            <person name="Severitt S."/>
            <person name="Schroder I."/>
            <person name="Tallon L."/>
            <person name="Sadzewicz L."/>
            <person name="Zhao X."/>
            <person name="Boylan J."/>
            <person name="Ott S."/>
            <person name="Bowen H."/>
            <person name="Vavikolanu K."/>
            <person name="Mehta A."/>
            <person name="Aluvathingal J."/>
            <person name="Nadendla S."/>
            <person name="Lowell S."/>
            <person name="Myers T."/>
            <person name="Yan Y."/>
            <person name="Sichtig H."/>
        </authorList>
    </citation>
    <scope>NUCLEOTIDE SEQUENCE [LARGE SCALE GENOMIC DNA]</scope>
    <source>
        <strain evidence="5 7">FDAARGOS_869</strain>
    </source>
</reference>
<dbReference type="AlphaFoldDB" id="A0A1B8QLS7"/>
<dbReference type="Gene3D" id="3.10.350.10">
    <property type="entry name" value="LysM domain"/>
    <property type="match status" value="1"/>
</dbReference>
<dbReference type="RefSeq" id="WP_067007994.1">
    <property type="nucleotide sequence ID" value="NZ_CP065728.1"/>
</dbReference>
<evidence type="ECO:0000259" key="2">
    <source>
        <dbReference type="PROSITE" id="PS51724"/>
    </source>
</evidence>
<evidence type="ECO:0000313" key="7">
    <source>
        <dbReference type="Proteomes" id="UP000594834"/>
    </source>
</evidence>
<evidence type="ECO:0000313" key="6">
    <source>
        <dbReference type="Proteomes" id="UP000092575"/>
    </source>
</evidence>
<dbReference type="Pfam" id="PF05036">
    <property type="entry name" value="SPOR"/>
    <property type="match status" value="1"/>
</dbReference>
<dbReference type="SUPFAM" id="SSF54106">
    <property type="entry name" value="LysM domain"/>
    <property type="match status" value="1"/>
</dbReference>
<dbReference type="SMART" id="SM00257">
    <property type="entry name" value="LysM"/>
    <property type="match status" value="1"/>
</dbReference>
<feature type="domain" description="LysM" evidence="3">
    <location>
        <begin position="216"/>
        <end position="260"/>
    </location>
</feature>
<reference evidence="4 6" key="1">
    <citation type="submission" date="2016-05" db="EMBL/GenBank/DDBJ databases">
        <title>Draft genome sequence of Moraxella nonliquefaciens CCUG 348T.</title>
        <authorList>
            <person name="Salva-Serra F."/>
            <person name="Engstrom-Jakobsson H."/>
            <person name="Thorell K."/>
            <person name="Gonzales-Siles L."/>
            <person name="Karlsson R."/>
            <person name="Boulund F."/>
            <person name="Engstrand L."/>
            <person name="Kristiansson E."/>
            <person name="Moore E."/>
        </authorList>
    </citation>
    <scope>NUCLEOTIDE SEQUENCE [LARGE SCALE GENOMIC DNA]</scope>
    <source>
        <strain evidence="4 6">CCUG 348</strain>
    </source>
</reference>
<dbReference type="Proteomes" id="UP000092575">
    <property type="component" value="Unassembled WGS sequence"/>
</dbReference>
<keyword evidence="7" id="KW-1185">Reference proteome</keyword>
<dbReference type="PROSITE" id="PS51782">
    <property type="entry name" value="LYSM"/>
    <property type="match status" value="1"/>
</dbReference>
<dbReference type="InterPro" id="IPR018392">
    <property type="entry name" value="LysM"/>
</dbReference>
<organism evidence="4 6">
    <name type="scientific">Moraxella nonliquefaciens</name>
    <dbReference type="NCBI Taxonomy" id="478"/>
    <lineage>
        <taxon>Bacteria</taxon>
        <taxon>Pseudomonadati</taxon>
        <taxon>Pseudomonadota</taxon>
        <taxon>Gammaproteobacteria</taxon>
        <taxon>Moraxellales</taxon>
        <taxon>Moraxellaceae</taxon>
        <taxon>Moraxella</taxon>
    </lineage>
</organism>
<evidence type="ECO:0000259" key="3">
    <source>
        <dbReference type="PROSITE" id="PS51782"/>
    </source>
</evidence>
<evidence type="ECO:0000256" key="1">
    <source>
        <dbReference type="SAM" id="MobiDB-lite"/>
    </source>
</evidence>
<dbReference type="Gene3D" id="3.30.70.1070">
    <property type="entry name" value="Sporulation related repeat"/>
    <property type="match status" value="1"/>
</dbReference>
<dbReference type="Proteomes" id="UP000594834">
    <property type="component" value="Chromosome"/>
</dbReference>
<sequence length="379" mass="41719">MISKQLLLGLSLILGGGVILYAVNQGQNNTVKDVQAIKIAPQTIDTAANHDDGVARPTVEPLTVDMATEDKLLSVKQQVREARTLAQERQAMALIEAQEKAQQLALDKASAEQKALATATPADALTVEIRPEAIAVAKAQAEQERLEKLAKEKELKAKQEQQKRKKDEKAKADKLKTQKEQEEKKVQQEEKTKTEKQKKEPAKKAYDETPQKTNNGQHKVVRGDGLIKLSRQYGVPVSALAQANNMGRDDPLPLGKTIKIPSKTQVARLERDAKERKAQKITTERAEKRLKEARQRGGDGNGNARYGVQVSLANNQTKADELAKKYRDAGYTVSTSQTSRGVRVLVGSEKNQDAAAALRDKIKNDSRVDGSGAWVKRVQ</sequence>
<dbReference type="InterPro" id="IPR036779">
    <property type="entry name" value="LysM_dom_sf"/>
</dbReference>
<dbReference type="SUPFAM" id="SSF110997">
    <property type="entry name" value="Sporulation related repeat"/>
    <property type="match status" value="1"/>
</dbReference>
<dbReference type="EMBL" id="CP065728">
    <property type="protein sequence ID" value="QPT45123.1"/>
    <property type="molecule type" value="Genomic_DNA"/>
</dbReference>
<evidence type="ECO:0000313" key="5">
    <source>
        <dbReference type="EMBL" id="QPT45123.1"/>
    </source>
</evidence>